<keyword evidence="6" id="KW-0648">Protein biosynthesis</keyword>
<accession>A0A0F9QUW5</accession>
<dbReference type="SUPFAM" id="SSF47323">
    <property type="entry name" value="Anticodon-binding domain of a subclass of class I aminoacyl-tRNA synthetases"/>
    <property type="match status" value="1"/>
</dbReference>
<keyword evidence="4" id="KW-0547">Nucleotide-binding</keyword>
<feature type="domain" description="DALR anticodon binding" evidence="9">
    <location>
        <begin position="514"/>
        <end position="645"/>
    </location>
</feature>
<dbReference type="EC" id="6.1.1.19" evidence="2"/>
<reference evidence="11" key="1">
    <citation type="journal article" date="2015" name="Nature">
        <title>Complex archaea that bridge the gap between prokaryotes and eukaryotes.</title>
        <authorList>
            <person name="Spang A."/>
            <person name="Saw J.H."/>
            <person name="Jorgensen S.L."/>
            <person name="Zaremba-Niedzwiedzka K."/>
            <person name="Martijn J."/>
            <person name="Lind A.E."/>
            <person name="van Eijk R."/>
            <person name="Schleper C."/>
            <person name="Guy L."/>
            <person name="Ettema T.J."/>
        </authorList>
    </citation>
    <scope>NUCLEOTIDE SEQUENCE</scope>
</reference>
<dbReference type="GO" id="GO:0004814">
    <property type="term" value="F:arginine-tRNA ligase activity"/>
    <property type="evidence" value="ECO:0007669"/>
    <property type="project" value="UniProtKB-EC"/>
</dbReference>
<dbReference type="SUPFAM" id="SSF55190">
    <property type="entry name" value="Arginyl-tRNA synthetase (ArgRS), N-terminal 'additional' domain"/>
    <property type="match status" value="1"/>
</dbReference>
<keyword evidence="3" id="KW-0436">Ligase</keyword>
<evidence type="ECO:0000256" key="5">
    <source>
        <dbReference type="ARBA" id="ARBA00022840"/>
    </source>
</evidence>
<evidence type="ECO:0000256" key="1">
    <source>
        <dbReference type="ARBA" id="ARBA00005594"/>
    </source>
</evidence>
<dbReference type="InterPro" id="IPR001278">
    <property type="entry name" value="Arg-tRNA-ligase"/>
</dbReference>
<proteinExistence type="inferred from homology"/>
<dbReference type="Gene3D" id="3.30.1360.70">
    <property type="entry name" value="Arginyl tRNA synthetase N-terminal domain"/>
    <property type="match status" value="1"/>
</dbReference>
<evidence type="ECO:0000259" key="9">
    <source>
        <dbReference type="SMART" id="SM00836"/>
    </source>
</evidence>
<dbReference type="InterPro" id="IPR035684">
    <property type="entry name" value="ArgRS_core"/>
</dbReference>
<dbReference type="Pfam" id="PF00750">
    <property type="entry name" value="tRNA-synt_1d"/>
    <property type="match status" value="1"/>
</dbReference>
<dbReference type="AlphaFoldDB" id="A0A0F9QUW5"/>
<sequence>MLEFKNYLKEKIHELLKEKYHLDLSEREISYTPQQKMGDLALTFPFQLAKKMKKEPRKLALEIIPLLSSLEGVEKIEAAGPGYINLFLEREKFFSGQLHSIGQTYLSPEEEKIIIEHTNINPNKAAHIGHLRNACLGDTLGRCLKYKGENVEIQNYIDDTGVQVADVVFGFMELEKKSLPQIKEIKEKFDYYCWDLYVRVSSYLGNNPQAEARKSEILKKIEEGKNPEHETSHYISRRIIKAHLQTMGRIGVGYDLLPCESSILHLKFWEKAFSLLKEKKAIFFVKSGENKGCWVMSLEDESEKEKIIVRSDGTVTYVGKDIAYQLWKFGLLEEDFYYEPFIKEDGKIVWISSTTPEQESPSFGKGSQVYNVIDTRQAYLQKIVVQGLKSLKFLAQAKKSIHFSYEMVALSPKSLKELNLNVSKEDKEKDFLEVSGRKGLGVKADDLLDRLEEKAFAEVKKRNPELPENLKKETAHKIASGALRYFMLKFALNSIIVFDFEEALSFEGETGPYLQYTLVRINSIFRKLKERENFEEKDLQNLLASEEIPLEKLSESEPADFWGLVLYASQFEEEVLHSIRSMEFSHLAKFSFNLCQKFNAYYHLYSILAEENKEIKRIRILTIYYIREVLKRALSLMGIPQPELM</sequence>
<evidence type="ECO:0000259" key="10">
    <source>
        <dbReference type="SMART" id="SM01016"/>
    </source>
</evidence>
<evidence type="ECO:0000256" key="4">
    <source>
        <dbReference type="ARBA" id="ARBA00022741"/>
    </source>
</evidence>
<dbReference type="InterPro" id="IPR009080">
    <property type="entry name" value="tRNAsynth_Ia_anticodon-bd"/>
</dbReference>
<dbReference type="InterPro" id="IPR008909">
    <property type="entry name" value="DALR_anticod-bd"/>
</dbReference>
<dbReference type="Pfam" id="PF03485">
    <property type="entry name" value="Arg_tRNA_synt_N"/>
    <property type="match status" value="1"/>
</dbReference>
<dbReference type="GO" id="GO:0005524">
    <property type="term" value="F:ATP binding"/>
    <property type="evidence" value="ECO:0007669"/>
    <property type="project" value="UniProtKB-KW"/>
</dbReference>
<dbReference type="SMART" id="SM01016">
    <property type="entry name" value="Arg_tRNA_synt_N"/>
    <property type="match status" value="1"/>
</dbReference>
<evidence type="ECO:0000256" key="2">
    <source>
        <dbReference type="ARBA" id="ARBA00012837"/>
    </source>
</evidence>
<dbReference type="GO" id="GO:0006420">
    <property type="term" value="P:arginyl-tRNA aminoacylation"/>
    <property type="evidence" value="ECO:0007669"/>
    <property type="project" value="InterPro"/>
</dbReference>
<evidence type="ECO:0000256" key="3">
    <source>
        <dbReference type="ARBA" id="ARBA00022598"/>
    </source>
</evidence>
<comment type="similarity">
    <text evidence="1">Belongs to the class-I aminoacyl-tRNA synthetase family.</text>
</comment>
<dbReference type="Pfam" id="PF05746">
    <property type="entry name" value="DALR_1"/>
    <property type="match status" value="1"/>
</dbReference>
<dbReference type="InterPro" id="IPR014729">
    <property type="entry name" value="Rossmann-like_a/b/a_fold"/>
</dbReference>
<organism evidence="11">
    <name type="scientific">marine sediment metagenome</name>
    <dbReference type="NCBI Taxonomy" id="412755"/>
    <lineage>
        <taxon>unclassified sequences</taxon>
        <taxon>metagenomes</taxon>
        <taxon>ecological metagenomes</taxon>
    </lineage>
</organism>
<dbReference type="InterPro" id="IPR005148">
    <property type="entry name" value="Arg-tRNA-synth_N"/>
</dbReference>
<evidence type="ECO:0000256" key="6">
    <source>
        <dbReference type="ARBA" id="ARBA00022917"/>
    </source>
</evidence>
<dbReference type="InterPro" id="IPR036695">
    <property type="entry name" value="Arg-tRNA-synth_N_sf"/>
</dbReference>
<name>A0A0F9QUW5_9ZZZZ</name>
<protein>
    <recommendedName>
        <fullName evidence="2">arginine--tRNA ligase</fullName>
        <ecNumber evidence="2">6.1.1.19</ecNumber>
    </recommendedName>
</protein>
<dbReference type="PRINTS" id="PR01038">
    <property type="entry name" value="TRNASYNTHARG"/>
</dbReference>
<dbReference type="NCBIfam" id="NF002447">
    <property type="entry name" value="PRK01611.3-4"/>
    <property type="match status" value="1"/>
</dbReference>
<dbReference type="EMBL" id="LAZR01001240">
    <property type="protein sequence ID" value="KKN48085.1"/>
    <property type="molecule type" value="Genomic_DNA"/>
</dbReference>
<dbReference type="PANTHER" id="PTHR11956:SF5">
    <property type="entry name" value="ARGININE--TRNA LIGASE, CYTOPLASMIC"/>
    <property type="match status" value="1"/>
</dbReference>
<dbReference type="Gene3D" id="3.40.50.620">
    <property type="entry name" value="HUPs"/>
    <property type="match status" value="1"/>
</dbReference>
<dbReference type="GO" id="GO:0005737">
    <property type="term" value="C:cytoplasm"/>
    <property type="evidence" value="ECO:0007669"/>
    <property type="project" value="InterPro"/>
</dbReference>
<dbReference type="PANTHER" id="PTHR11956">
    <property type="entry name" value="ARGINYL-TRNA SYNTHETASE"/>
    <property type="match status" value="1"/>
</dbReference>
<evidence type="ECO:0000313" key="11">
    <source>
        <dbReference type="EMBL" id="KKN48085.1"/>
    </source>
</evidence>
<feature type="domain" description="Arginyl tRNA synthetase N-terminal" evidence="10">
    <location>
        <begin position="2"/>
        <end position="88"/>
    </location>
</feature>
<keyword evidence="7" id="KW-0030">Aminoacyl-tRNA synthetase</keyword>
<comment type="caution">
    <text evidence="11">The sequence shown here is derived from an EMBL/GenBank/DDBJ whole genome shotgun (WGS) entry which is preliminary data.</text>
</comment>
<dbReference type="SMART" id="SM00836">
    <property type="entry name" value="DALR_1"/>
    <property type="match status" value="1"/>
</dbReference>
<gene>
    <name evidence="11" type="ORF">LCGC14_0656470</name>
</gene>
<evidence type="ECO:0000256" key="8">
    <source>
        <dbReference type="ARBA" id="ARBA00049339"/>
    </source>
</evidence>
<keyword evidence="5" id="KW-0067">ATP-binding</keyword>
<comment type="catalytic activity">
    <reaction evidence="8">
        <text>tRNA(Arg) + L-arginine + ATP = L-arginyl-tRNA(Arg) + AMP + diphosphate</text>
        <dbReference type="Rhea" id="RHEA:20301"/>
        <dbReference type="Rhea" id="RHEA-COMP:9658"/>
        <dbReference type="Rhea" id="RHEA-COMP:9673"/>
        <dbReference type="ChEBI" id="CHEBI:30616"/>
        <dbReference type="ChEBI" id="CHEBI:32682"/>
        <dbReference type="ChEBI" id="CHEBI:33019"/>
        <dbReference type="ChEBI" id="CHEBI:78442"/>
        <dbReference type="ChEBI" id="CHEBI:78513"/>
        <dbReference type="ChEBI" id="CHEBI:456215"/>
        <dbReference type="EC" id="6.1.1.19"/>
    </reaction>
</comment>
<evidence type="ECO:0000256" key="7">
    <source>
        <dbReference type="ARBA" id="ARBA00023146"/>
    </source>
</evidence>
<dbReference type="Gene3D" id="1.10.730.10">
    <property type="entry name" value="Isoleucyl-tRNA Synthetase, Domain 1"/>
    <property type="match status" value="1"/>
</dbReference>
<dbReference type="SUPFAM" id="SSF52374">
    <property type="entry name" value="Nucleotidylyl transferase"/>
    <property type="match status" value="1"/>
</dbReference>